<comment type="function">
    <text evidence="13">Essential cell division protein that coordinates cell division and chromosome segregation. The N-terminus is involved in assembly of the cell-division machinery. The C-terminus functions as a DNA motor that moves dsDNA in an ATP-dependent manner towards the dif recombination site, which is located within the replication terminus region. Required for activation of the Xer recombinase, allowing activation of chromosome unlinking by recombination.</text>
</comment>
<evidence type="ECO:0000256" key="8">
    <source>
        <dbReference type="ARBA" id="ARBA00022840"/>
    </source>
</evidence>
<dbReference type="AlphaFoldDB" id="A0A6V8NSF9"/>
<evidence type="ECO:0000259" key="18">
    <source>
        <dbReference type="PROSITE" id="PS50901"/>
    </source>
</evidence>
<dbReference type="GO" id="GO:0007059">
    <property type="term" value="P:chromosome segregation"/>
    <property type="evidence" value="ECO:0007669"/>
    <property type="project" value="UniProtKB-KW"/>
</dbReference>
<evidence type="ECO:0000256" key="16">
    <source>
        <dbReference type="SAM" id="MobiDB-lite"/>
    </source>
</evidence>
<dbReference type="GO" id="GO:0003677">
    <property type="term" value="F:DNA binding"/>
    <property type="evidence" value="ECO:0007669"/>
    <property type="project" value="UniProtKB-KW"/>
</dbReference>
<evidence type="ECO:0000256" key="15">
    <source>
        <dbReference type="PROSITE-ProRule" id="PRU00289"/>
    </source>
</evidence>
<feature type="transmembrane region" description="Helical" evidence="17">
    <location>
        <begin position="40"/>
        <end position="58"/>
    </location>
</feature>
<evidence type="ECO:0000256" key="6">
    <source>
        <dbReference type="ARBA" id="ARBA00022741"/>
    </source>
</evidence>
<keyword evidence="7" id="KW-0159">Chromosome partition</keyword>
<evidence type="ECO:0000256" key="14">
    <source>
        <dbReference type="ARBA" id="ARBA00025923"/>
    </source>
</evidence>
<evidence type="ECO:0000256" key="11">
    <source>
        <dbReference type="ARBA" id="ARBA00023136"/>
    </source>
</evidence>
<dbReference type="GO" id="GO:0005886">
    <property type="term" value="C:plasma membrane"/>
    <property type="evidence" value="ECO:0007669"/>
    <property type="project" value="UniProtKB-SubCell"/>
</dbReference>
<evidence type="ECO:0000256" key="2">
    <source>
        <dbReference type="ARBA" id="ARBA00006474"/>
    </source>
</evidence>
<reference evidence="19 20" key="1">
    <citation type="journal article" date="2020" name="Front. Microbiol.">
        <title>Single-cell genomics of novel Actinobacteria with the Wood-Ljungdahl pathway discovered in a serpentinizing system.</title>
        <authorList>
            <person name="Merino N."/>
            <person name="Kawai M."/>
            <person name="Boyd E.S."/>
            <person name="Colman D.R."/>
            <person name="McGlynn S.E."/>
            <person name="Nealson K.H."/>
            <person name="Kurokawa K."/>
            <person name="Hongoh Y."/>
        </authorList>
    </citation>
    <scope>NUCLEOTIDE SEQUENCE [LARGE SCALE GENOMIC DNA]</scope>
    <source>
        <strain evidence="19 20">S09_30</strain>
    </source>
</reference>
<dbReference type="InterPro" id="IPR002543">
    <property type="entry name" value="FtsK_dom"/>
</dbReference>
<evidence type="ECO:0000256" key="3">
    <source>
        <dbReference type="ARBA" id="ARBA00022475"/>
    </source>
</evidence>
<dbReference type="GO" id="GO:0051301">
    <property type="term" value="P:cell division"/>
    <property type="evidence" value="ECO:0007669"/>
    <property type="project" value="UniProtKB-KW"/>
</dbReference>
<feature type="transmembrane region" description="Helical" evidence="17">
    <location>
        <begin position="159"/>
        <end position="181"/>
    </location>
</feature>
<keyword evidence="9 17" id="KW-1133">Transmembrane helix</keyword>
<dbReference type="InterPro" id="IPR050206">
    <property type="entry name" value="FtsK/SpoIIIE/SftA"/>
</dbReference>
<evidence type="ECO:0000256" key="1">
    <source>
        <dbReference type="ARBA" id="ARBA00004651"/>
    </source>
</evidence>
<evidence type="ECO:0000256" key="12">
    <source>
        <dbReference type="ARBA" id="ARBA00023306"/>
    </source>
</evidence>
<dbReference type="PANTHER" id="PTHR22683">
    <property type="entry name" value="SPORULATION PROTEIN RELATED"/>
    <property type="match status" value="1"/>
</dbReference>
<dbReference type="InterPro" id="IPR025199">
    <property type="entry name" value="FtsK_4TM"/>
</dbReference>
<comment type="subcellular location">
    <subcellularLocation>
        <location evidence="1">Cell membrane</location>
        <topology evidence="1">Multi-pass membrane protein</topology>
    </subcellularLocation>
</comment>
<dbReference type="InterPro" id="IPR003593">
    <property type="entry name" value="AAA+_ATPase"/>
</dbReference>
<comment type="subunit">
    <text evidence="14">Homohexamer. Forms a ring that surrounds DNA.</text>
</comment>
<evidence type="ECO:0000256" key="17">
    <source>
        <dbReference type="SAM" id="Phobius"/>
    </source>
</evidence>
<evidence type="ECO:0000313" key="19">
    <source>
        <dbReference type="EMBL" id="GFP23299.1"/>
    </source>
</evidence>
<evidence type="ECO:0000256" key="7">
    <source>
        <dbReference type="ARBA" id="ARBA00022829"/>
    </source>
</evidence>
<comment type="caution">
    <text evidence="19">The sequence shown here is derived from an EMBL/GenBank/DDBJ whole genome shotgun (WGS) entry which is preliminary data.</text>
</comment>
<dbReference type="Pfam" id="PF01580">
    <property type="entry name" value="FtsK_SpoIIIE"/>
    <property type="match status" value="1"/>
</dbReference>
<dbReference type="Gene3D" id="3.40.50.300">
    <property type="entry name" value="P-loop containing nucleotide triphosphate hydrolases"/>
    <property type="match status" value="1"/>
</dbReference>
<dbReference type="Pfam" id="PF09397">
    <property type="entry name" value="FtsK_gamma"/>
    <property type="match status" value="1"/>
</dbReference>
<dbReference type="PROSITE" id="PS50901">
    <property type="entry name" value="FTSK"/>
    <property type="match status" value="1"/>
</dbReference>
<name>A0A6V8NSF9_9ACTN</name>
<dbReference type="InterPro" id="IPR027417">
    <property type="entry name" value="P-loop_NTPase"/>
</dbReference>
<keyword evidence="11 17" id="KW-0472">Membrane</keyword>
<comment type="similarity">
    <text evidence="2">Belongs to the FtsK/SpoIIIE/SftA family.</text>
</comment>
<dbReference type="InterPro" id="IPR018541">
    <property type="entry name" value="Ftsk_gamma"/>
</dbReference>
<dbReference type="InterPro" id="IPR036388">
    <property type="entry name" value="WH-like_DNA-bd_sf"/>
</dbReference>
<dbReference type="PANTHER" id="PTHR22683:SF41">
    <property type="entry name" value="DNA TRANSLOCASE FTSK"/>
    <property type="match status" value="1"/>
</dbReference>
<dbReference type="EMBL" id="BLRW01000082">
    <property type="protein sequence ID" value="GFP23299.1"/>
    <property type="molecule type" value="Genomic_DNA"/>
</dbReference>
<dbReference type="SUPFAM" id="SSF52540">
    <property type="entry name" value="P-loop containing nucleoside triphosphate hydrolases"/>
    <property type="match status" value="1"/>
</dbReference>
<dbReference type="GO" id="GO:0005524">
    <property type="term" value="F:ATP binding"/>
    <property type="evidence" value="ECO:0007669"/>
    <property type="project" value="UniProtKB-UniRule"/>
</dbReference>
<feature type="transmembrane region" description="Helical" evidence="17">
    <location>
        <begin position="103"/>
        <end position="125"/>
    </location>
</feature>
<keyword evidence="10" id="KW-0238">DNA-binding</keyword>
<protein>
    <submittedName>
        <fullName evidence="19">DNA segregation ATPase FtsK/SpoIIIE, S-DNA-T family</fullName>
    </submittedName>
</protein>
<dbReference type="Gene3D" id="1.10.10.10">
    <property type="entry name" value="Winged helix-like DNA-binding domain superfamily/Winged helix DNA-binding domain"/>
    <property type="match status" value="1"/>
</dbReference>
<keyword evidence="3" id="KW-1003">Cell membrane</keyword>
<gene>
    <name evidence="19" type="ORF">HKBW3S09_00766</name>
</gene>
<dbReference type="Proteomes" id="UP000585609">
    <property type="component" value="Unassembled WGS sequence"/>
</dbReference>
<accession>A0A6V8NSF9</accession>
<dbReference type="InterPro" id="IPR041027">
    <property type="entry name" value="FtsK_alpha"/>
</dbReference>
<feature type="transmembrane region" description="Helical" evidence="17">
    <location>
        <begin position="79"/>
        <end position="97"/>
    </location>
</feature>
<dbReference type="SUPFAM" id="SSF46785">
    <property type="entry name" value="Winged helix' DNA-binding domain"/>
    <property type="match status" value="1"/>
</dbReference>
<keyword evidence="4" id="KW-0132">Cell division</keyword>
<keyword evidence="5 17" id="KW-0812">Transmembrane</keyword>
<evidence type="ECO:0000256" key="5">
    <source>
        <dbReference type="ARBA" id="ARBA00022692"/>
    </source>
</evidence>
<dbReference type="SMART" id="SM00382">
    <property type="entry name" value="AAA"/>
    <property type="match status" value="1"/>
</dbReference>
<feature type="compositionally biased region" description="Basic residues" evidence="16">
    <location>
        <begin position="8"/>
        <end position="18"/>
    </location>
</feature>
<proteinExistence type="inferred from homology"/>
<dbReference type="Pfam" id="PF13491">
    <property type="entry name" value="FtsK_4TM"/>
    <property type="match status" value="1"/>
</dbReference>
<evidence type="ECO:0000313" key="20">
    <source>
        <dbReference type="Proteomes" id="UP000585609"/>
    </source>
</evidence>
<dbReference type="InterPro" id="IPR036390">
    <property type="entry name" value="WH_DNA-bd_sf"/>
</dbReference>
<evidence type="ECO:0000256" key="13">
    <source>
        <dbReference type="ARBA" id="ARBA00024986"/>
    </source>
</evidence>
<keyword evidence="12" id="KW-0131">Cell cycle</keyword>
<feature type="binding site" evidence="15">
    <location>
        <begin position="434"/>
        <end position="441"/>
    </location>
    <ligand>
        <name>ATP</name>
        <dbReference type="ChEBI" id="CHEBI:30616"/>
    </ligand>
</feature>
<feature type="transmembrane region" description="Helical" evidence="17">
    <location>
        <begin position="137"/>
        <end position="153"/>
    </location>
</feature>
<sequence length="763" mass="84525">VSFMSRTTKYRKTARRTKANPSRGRPPAKSRSFLKEPGEFYGIFLFFLALLATVSLFSERAGVLGKWIDEGLTISFGRGAYFVPVLLLVWALSFFAHTRRYNFNSLISGLALAFISLLALAGIIGAEPGTIFEQSQMVARGGYVGAALAYLLIKTVGEIGGSLFLVVLLLIAFLICTRMSLKEVGQKVTQKSVPRIKETLKAGIKGLKKEETRELGPLIKETYSGIGLTVTDAVPKLPAVERVTEQRITIRKPREEETREEQKIEEQLEMPLPRYLDDEGYILPPLSIVKRSKTISPQLSVQNVQESMAILQTVFQDFRVEARVTEVTRGPTVTLFELQLAPGVKVQRILNLMDDLCVALASPDIRILTPIPGRSAVGIEVPNKIRGIVTLGDIFNSPDDQRNRPLLELPLGKHLSGQAVYINVAEMPHVLIAGATGSGKSSCLNSLITSLLFKAGPSQVKLILIDPKMVELSVFKGIPHLLTEVIVDPKKASAALKWAVREMEERFKLLAKTGFKSLDPFNQAIVEGIIDQESFEEPLEPLPYILVIIDELSDLMMISSAEVEDSICRLSQMARAVGLHLIIATQRPSVNVITGLIKANIPSRIAFEVTSITDSRVILDMAGAEKLVGRGDMLFLATGSSKPIRVQGAFVTQNEIEMVVNYIKKQVEPRYRQEIYAENSDDSGKSPFEDELLDRAIETVIMAGHASASLLQRRFRIGYARAGRLIDMMEDRGIVSAYEGSKPRTVLITMEEWKRMQERSREG</sequence>
<evidence type="ECO:0000256" key="4">
    <source>
        <dbReference type="ARBA" id="ARBA00022618"/>
    </source>
</evidence>
<feature type="domain" description="FtsK" evidence="18">
    <location>
        <begin position="417"/>
        <end position="616"/>
    </location>
</feature>
<organism evidence="19 20">
    <name type="scientific">Candidatus Hakubella thermalkaliphila</name>
    <dbReference type="NCBI Taxonomy" id="2754717"/>
    <lineage>
        <taxon>Bacteria</taxon>
        <taxon>Bacillati</taxon>
        <taxon>Actinomycetota</taxon>
        <taxon>Actinomycetota incertae sedis</taxon>
        <taxon>Candidatus Hakubellales</taxon>
        <taxon>Candidatus Hakubellaceae</taxon>
        <taxon>Candidatus Hakubella</taxon>
    </lineage>
</organism>
<evidence type="ECO:0000256" key="9">
    <source>
        <dbReference type="ARBA" id="ARBA00022989"/>
    </source>
</evidence>
<feature type="region of interest" description="Disordered" evidence="16">
    <location>
        <begin position="1"/>
        <end position="31"/>
    </location>
</feature>
<keyword evidence="6 15" id="KW-0547">Nucleotide-binding</keyword>
<keyword evidence="8 15" id="KW-0067">ATP-binding</keyword>
<feature type="non-terminal residue" evidence="19">
    <location>
        <position position="1"/>
    </location>
</feature>
<dbReference type="Pfam" id="PF17854">
    <property type="entry name" value="FtsK_alpha"/>
    <property type="match status" value="1"/>
</dbReference>
<dbReference type="SMART" id="SM00843">
    <property type="entry name" value="Ftsk_gamma"/>
    <property type="match status" value="1"/>
</dbReference>
<evidence type="ECO:0000256" key="10">
    <source>
        <dbReference type="ARBA" id="ARBA00023125"/>
    </source>
</evidence>
<dbReference type="Gene3D" id="3.30.980.40">
    <property type="match status" value="1"/>
</dbReference>